<keyword evidence="3 5" id="KW-0690">Ribosome biogenesis</keyword>
<dbReference type="GO" id="GO:0006364">
    <property type="term" value="P:rRNA processing"/>
    <property type="evidence" value="ECO:0007669"/>
    <property type="project" value="TreeGrafter"/>
</dbReference>
<gene>
    <name evidence="8" type="ORF">NLJ89_g10182</name>
</gene>
<sequence length="458" mass="51474">MATSMDVPKAETKALKTVNVKGKKSASGVGAPSQHNQSSRKGKRAWRKNVNIEDVEEVLEEMRVEERVTGAALSKTADEDLFQIDLKGDDKRLVRHILPRFSTSQLTSAKILAQRSAVPAVVSRATSKRKSTVSREDKEKLLRITKRPRKGPLNSIMDPSEYAPGSGIVELSKAVKQSGTYDPWQEGSSAEEVKDGLETVEKKKPKVPTTTKTRDLIEVPAIVEPHQGTSYNPPADAHEELIIKAASMEEKRVKEAEKLAEVKKKIDAAKNTQEEDGDFIASGMKVQELGPDEEQISDSPSRSNTTSKPRKTKAKKNKATRLLAEKRALAERAQRKRLLASINDARSIRKANSRLFSAREKEREQRRLALVEKLKKQGMAGQKLGKHKVPEGEIDVQLGEDLSENLRGLKPEGNLFRDRFQSLQQRALIEPRVRVLPKKRTHRIVEYEKHAWKKFDRE</sequence>
<keyword evidence="6" id="KW-0175">Coiled coil</keyword>
<dbReference type="Proteomes" id="UP001148786">
    <property type="component" value="Unassembled WGS sequence"/>
</dbReference>
<comment type="similarity">
    <text evidence="1 5">Belongs to the NOP53 family.</text>
</comment>
<evidence type="ECO:0000313" key="9">
    <source>
        <dbReference type="Proteomes" id="UP001148786"/>
    </source>
</evidence>
<comment type="function">
    <text evidence="5">May play a role in ribosome biogenesis.</text>
</comment>
<feature type="region of interest" description="Disordered" evidence="7">
    <location>
        <begin position="1"/>
        <end position="46"/>
    </location>
</feature>
<evidence type="ECO:0000256" key="7">
    <source>
        <dbReference type="SAM" id="MobiDB-lite"/>
    </source>
</evidence>
<dbReference type="GO" id="GO:0008097">
    <property type="term" value="F:5S rRNA binding"/>
    <property type="evidence" value="ECO:0007669"/>
    <property type="project" value="TreeGrafter"/>
</dbReference>
<evidence type="ECO:0000256" key="2">
    <source>
        <dbReference type="ARBA" id="ARBA00018339"/>
    </source>
</evidence>
<evidence type="ECO:0000256" key="1">
    <source>
        <dbReference type="ARBA" id="ARBA00008838"/>
    </source>
</evidence>
<dbReference type="GO" id="GO:0000027">
    <property type="term" value="P:ribosomal large subunit assembly"/>
    <property type="evidence" value="ECO:0007669"/>
    <property type="project" value="UniProtKB-UniRule"/>
</dbReference>
<dbReference type="OrthoDB" id="5072at2759"/>
<dbReference type="Pfam" id="PF07767">
    <property type="entry name" value="Nop53"/>
    <property type="match status" value="1"/>
</dbReference>
<keyword evidence="9" id="KW-1185">Reference proteome</keyword>
<organism evidence="8 9">
    <name type="scientific">Agrocybe chaxingu</name>
    <dbReference type="NCBI Taxonomy" id="84603"/>
    <lineage>
        <taxon>Eukaryota</taxon>
        <taxon>Fungi</taxon>
        <taxon>Dikarya</taxon>
        <taxon>Basidiomycota</taxon>
        <taxon>Agaricomycotina</taxon>
        <taxon>Agaricomycetes</taxon>
        <taxon>Agaricomycetidae</taxon>
        <taxon>Agaricales</taxon>
        <taxon>Agaricineae</taxon>
        <taxon>Strophariaceae</taxon>
        <taxon>Agrocybe</taxon>
    </lineage>
</organism>
<feature type="coiled-coil region" evidence="6">
    <location>
        <begin position="245"/>
        <end position="272"/>
    </location>
</feature>
<evidence type="ECO:0000256" key="4">
    <source>
        <dbReference type="ARBA" id="ARBA00023242"/>
    </source>
</evidence>
<evidence type="ECO:0000256" key="5">
    <source>
        <dbReference type="PIRNR" id="PIRNR017302"/>
    </source>
</evidence>
<dbReference type="PANTHER" id="PTHR14211">
    <property type="entry name" value="GLIOMA SUPPRESSOR CANDIDATE REGION GENE 2"/>
    <property type="match status" value="1"/>
</dbReference>
<dbReference type="AlphaFoldDB" id="A0A9W8MP62"/>
<reference evidence="8" key="1">
    <citation type="submission" date="2022-07" db="EMBL/GenBank/DDBJ databases">
        <title>Genome Sequence of Agrocybe chaxingu.</title>
        <authorList>
            <person name="Buettner E."/>
        </authorList>
    </citation>
    <scope>NUCLEOTIDE SEQUENCE</scope>
    <source>
        <strain evidence="8">MP-N11</strain>
    </source>
</reference>
<evidence type="ECO:0000256" key="6">
    <source>
        <dbReference type="SAM" id="Coils"/>
    </source>
</evidence>
<feature type="region of interest" description="Disordered" evidence="7">
    <location>
        <begin position="180"/>
        <end position="234"/>
    </location>
</feature>
<protein>
    <recommendedName>
        <fullName evidence="2 5">Ribosome biogenesis protein NOP53</fullName>
    </recommendedName>
</protein>
<feature type="region of interest" description="Disordered" evidence="7">
    <location>
        <begin position="273"/>
        <end position="321"/>
    </location>
</feature>
<dbReference type="PANTHER" id="PTHR14211:SF7">
    <property type="entry name" value="RIBOSOME BIOGENESIS PROTEIN NOP53"/>
    <property type="match status" value="1"/>
</dbReference>
<evidence type="ECO:0000313" key="8">
    <source>
        <dbReference type="EMBL" id="KAJ3498716.1"/>
    </source>
</evidence>
<evidence type="ECO:0000256" key="3">
    <source>
        <dbReference type="ARBA" id="ARBA00022517"/>
    </source>
</evidence>
<dbReference type="InterPro" id="IPR011687">
    <property type="entry name" value="Nop53/GLTSCR2"/>
</dbReference>
<feature type="compositionally biased region" description="Basic residues" evidence="7">
    <location>
        <begin position="308"/>
        <end position="319"/>
    </location>
</feature>
<name>A0A9W8MP62_9AGAR</name>
<comment type="caution">
    <text evidence="8">The sequence shown here is derived from an EMBL/GenBank/DDBJ whole genome shotgun (WGS) entry which is preliminary data.</text>
</comment>
<dbReference type="GO" id="GO:0005730">
    <property type="term" value="C:nucleolus"/>
    <property type="evidence" value="ECO:0007669"/>
    <property type="project" value="UniProtKB-SubCell"/>
</dbReference>
<accession>A0A9W8MP62</accession>
<proteinExistence type="inferred from homology"/>
<dbReference type="GO" id="GO:0005654">
    <property type="term" value="C:nucleoplasm"/>
    <property type="evidence" value="ECO:0007669"/>
    <property type="project" value="UniProtKB-SubCell"/>
</dbReference>
<keyword evidence="4 5" id="KW-0539">Nucleus</keyword>
<dbReference type="EMBL" id="JANKHO010001782">
    <property type="protein sequence ID" value="KAJ3498716.1"/>
    <property type="molecule type" value="Genomic_DNA"/>
</dbReference>
<comment type="subcellular location">
    <subcellularLocation>
        <location evidence="5">Nucleus</location>
        <location evidence="5">Nucleolus</location>
    </subcellularLocation>
    <subcellularLocation>
        <location evidence="5">Nucleus</location>
        <location evidence="5">Nucleoplasm</location>
    </subcellularLocation>
</comment>
<dbReference type="PIRSF" id="PIRSF017302">
    <property type="entry name" value="Gltscr2"/>
    <property type="match status" value="1"/>
</dbReference>
<feature type="compositionally biased region" description="Basic and acidic residues" evidence="7">
    <location>
        <begin position="191"/>
        <end position="202"/>
    </location>
</feature>